<evidence type="ECO:0000256" key="1">
    <source>
        <dbReference type="SAM" id="Coils"/>
    </source>
</evidence>
<dbReference type="EMBL" id="LVLJ01003984">
    <property type="protein sequence ID" value="OAE18890.1"/>
    <property type="molecule type" value="Genomic_DNA"/>
</dbReference>
<evidence type="ECO:0000256" key="2">
    <source>
        <dbReference type="SAM" id="MobiDB-lite"/>
    </source>
</evidence>
<feature type="region of interest" description="Disordered" evidence="2">
    <location>
        <begin position="227"/>
        <end position="247"/>
    </location>
</feature>
<proteinExistence type="predicted"/>
<dbReference type="InterPro" id="IPR012337">
    <property type="entry name" value="RNaseH-like_sf"/>
</dbReference>
<feature type="domain" description="Integrase catalytic" evidence="3">
    <location>
        <begin position="1"/>
        <end position="116"/>
    </location>
</feature>
<protein>
    <recommendedName>
        <fullName evidence="3">Integrase catalytic domain-containing protein</fullName>
    </recommendedName>
</protein>
<dbReference type="PROSITE" id="PS50994">
    <property type="entry name" value="INTEGRASE"/>
    <property type="match status" value="1"/>
</dbReference>
<dbReference type="PANTHER" id="PTHR37984">
    <property type="entry name" value="PROTEIN CBG26694"/>
    <property type="match status" value="1"/>
</dbReference>
<keyword evidence="5" id="KW-1185">Reference proteome</keyword>
<dbReference type="PANTHER" id="PTHR37984:SF5">
    <property type="entry name" value="PROTEIN NYNRIN-LIKE"/>
    <property type="match status" value="1"/>
</dbReference>
<dbReference type="Pfam" id="PF00665">
    <property type="entry name" value="rve"/>
    <property type="match status" value="1"/>
</dbReference>
<reference evidence="4" key="1">
    <citation type="submission" date="2016-03" db="EMBL/GenBank/DDBJ databases">
        <title>Mechanisms controlling the formation of the plant cell surface in tip-growing cells are functionally conserved among land plants.</title>
        <authorList>
            <person name="Honkanen S."/>
            <person name="Jones V.A."/>
            <person name="Morieri G."/>
            <person name="Champion C."/>
            <person name="Hetherington A.J."/>
            <person name="Kelly S."/>
            <person name="Saint-Marcoux D."/>
            <person name="Proust H."/>
            <person name="Prescott H."/>
            <person name="Dolan L."/>
        </authorList>
    </citation>
    <scope>NUCLEOTIDE SEQUENCE [LARGE SCALE GENOMIC DNA]</scope>
    <source>
        <tissue evidence="4">Whole gametophyte</tissue>
    </source>
</reference>
<feature type="coiled-coil region" evidence="1">
    <location>
        <begin position="188"/>
        <end position="219"/>
    </location>
</feature>
<sequence>MLLAPFEKWMIDFVGPIQPATKHTRRRYILVATDYATKMVEAEATQKDDAAIVSKFLFESIITRYGCPLELVSDRGTHFLNTVINDLTLHFQIKHRKTTPYNPKANRRTEKSNGLLCIAEAKTAEEDLCRKFLRLRAYRHLRDETTDGLKLRLEKCLNGFAMWELQTVKWMKLEWHLMSAKINGSAGHKQIIELVNTFSEELNEARQNVEVEIVNVLRRIGVDVSSDDTVTTTSDGTASKTDSPQAVDISELPL</sequence>
<dbReference type="InterPro" id="IPR036397">
    <property type="entry name" value="RNaseH_sf"/>
</dbReference>
<evidence type="ECO:0000259" key="3">
    <source>
        <dbReference type="PROSITE" id="PS50994"/>
    </source>
</evidence>
<feature type="compositionally biased region" description="Low complexity" evidence="2">
    <location>
        <begin position="227"/>
        <end position="243"/>
    </location>
</feature>
<dbReference type="InterPro" id="IPR050951">
    <property type="entry name" value="Retrovirus_Pol_polyprotein"/>
</dbReference>
<dbReference type="GO" id="GO:0015074">
    <property type="term" value="P:DNA integration"/>
    <property type="evidence" value="ECO:0007669"/>
    <property type="project" value="InterPro"/>
</dbReference>
<evidence type="ECO:0000313" key="4">
    <source>
        <dbReference type="EMBL" id="OAE18890.1"/>
    </source>
</evidence>
<dbReference type="SUPFAM" id="SSF53098">
    <property type="entry name" value="Ribonuclease H-like"/>
    <property type="match status" value="1"/>
</dbReference>
<keyword evidence="1" id="KW-0175">Coiled coil</keyword>
<name>A0A176VDL3_MARPO</name>
<accession>A0A176VDL3</accession>
<evidence type="ECO:0000313" key="5">
    <source>
        <dbReference type="Proteomes" id="UP000077202"/>
    </source>
</evidence>
<organism evidence="4 5">
    <name type="scientific">Marchantia polymorpha subsp. ruderalis</name>
    <dbReference type="NCBI Taxonomy" id="1480154"/>
    <lineage>
        <taxon>Eukaryota</taxon>
        <taxon>Viridiplantae</taxon>
        <taxon>Streptophyta</taxon>
        <taxon>Embryophyta</taxon>
        <taxon>Marchantiophyta</taxon>
        <taxon>Marchantiopsida</taxon>
        <taxon>Marchantiidae</taxon>
        <taxon>Marchantiales</taxon>
        <taxon>Marchantiaceae</taxon>
        <taxon>Marchantia</taxon>
    </lineage>
</organism>
<comment type="caution">
    <text evidence="4">The sequence shown here is derived from an EMBL/GenBank/DDBJ whole genome shotgun (WGS) entry which is preliminary data.</text>
</comment>
<dbReference type="Gene3D" id="3.30.420.10">
    <property type="entry name" value="Ribonuclease H-like superfamily/Ribonuclease H"/>
    <property type="match status" value="1"/>
</dbReference>
<gene>
    <name evidence="4" type="ORF">AXG93_3022s1140</name>
</gene>
<dbReference type="Proteomes" id="UP000077202">
    <property type="component" value="Unassembled WGS sequence"/>
</dbReference>
<dbReference type="AlphaFoldDB" id="A0A176VDL3"/>
<dbReference type="GO" id="GO:0003676">
    <property type="term" value="F:nucleic acid binding"/>
    <property type="evidence" value="ECO:0007669"/>
    <property type="project" value="InterPro"/>
</dbReference>
<dbReference type="InterPro" id="IPR001584">
    <property type="entry name" value="Integrase_cat-core"/>
</dbReference>